<dbReference type="Pfam" id="PF01323">
    <property type="entry name" value="DSBA"/>
    <property type="match status" value="1"/>
</dbReference>
<dbReference type="InterPro" id="IPR001853">
    <property type="entry name" value="DSBA-like_thioredoxin_dom"/>
</dbReference>
<dbReference type="GO" id="GO:0018845">
    <property type="term" value="F:2-hydroxychromene-2-carboxylate isomerase activity"/>
    <property type="evidence" value="ECO:0007669"/>
    <property type="project" value="UniProtKB-UniRule"/>
</dbReference>
<dbReference type="PIRSF" id="PIRSF006386">
    <property type="entry name" value="HCCAis_GSTk"/>
    <property type="match status" value="1"/>
</dbReference>
<dbReference type="InterPro" id="IPR036249">
    <property type="entry name" value="Thioredoxin-like_sf"/>
</dbReference>
<organism evidence="4 5">
    <name type="scientific">Streptomyces fungicidicus</name>
    <dbReference type="NCBI Taxonomy" id="68203"/>
    <lineage>
        <taxon>Bacteria</taxon>
        <taxon>Bacillati</taxon>
        <taxon>Actinomycetota</taxon>
        <taxon>Actinomycetes</taxon>
        <taxon>Kitasatosporales</taxon>
        <taxon>Streptomycetaceae</taxon>
        <taxon>Streptomyces</taxon>
    </lineage>
</organism>
<evidence type="ECO:0000313" key="5">
    <source>
        <dbReference type="Proteomes" id="UP000282170"/>
    </source>
</evidence>
<dbReference type="InterPro" id="IPR051924">
    <property type="entry name" value="GST_Kappa/NadH"/>
</dbReference>
<proteinExistence type="inferred from homology"/>
<keyword evidence="5" id="KW-1185">Reference proteome</keyword>
<reference evidence="4 5" key="1">
    <citation type="submission" date="2017-09" db="EMBL/GenBank/DDBJ databases">
        <authorList>
            <person name="Zhang H."/>
            <person name="Hu S."/>
            <person name="Xu J."/>
            <person name="He Z."/>
        </authorList>
    </citation>
    <scope>NUCLEOTIDE SEQUENCE [LARGE SCALE GENOMIC DNA]</scope>
    <source>
        <strain evidence="4 5">TXX3120</strain>
    </source>
</reference>
<comment type="similarity">
    <text evidence="1">Belongs to the GST superfamily. NadH family.</text>
</comment>
<dbReference type="PANTHER" id="PTHR42943:SF2">
    <property type="entry name" value="GLUTATHIONE S-TRANSFERASE KAPPA 1"/>
    <property type="match status" value="1"/>
</dbReference>
<dbReference type="GeneID" id="93883191"/>
<dbReference type="AlphaFoldDB" id="A0A494V122"/>
<evidence type="ECO:0000256" key="2">
    <source>
        <dbReference type="PIRSR" id="PIRSR006386-1"/>
    </source>
</evidence>
<dbReference type="PANTHER" id="PTHR42943">
    <property type="entry name" value="GLUTATHIONE S-TRANSFERASE KAPPA"/>
    <property type="match status" value="1"/>
</dbReference>
<evidence type="ECO:0000256" key="1">
    <source>
        <dbReference type="PIRNR" id="PIRNR006386"/>
    </source>
</evidence>
<accession>A0A494V122</accession>
<feature type="domain" description="DSBA-like thioredoxin" evidence="3">
    <location>
        <begin position="10"/>
        <end position="202"/>
    </location>
</feature>
<dbReference type="GO" id="GO:0006749">
    <property type="term" value="P:glutathione metabolic process"/>
    <property type="evidence" value="ECO:0007669"/>
    <property type="project" value="TreeGrafter"/>
</dbReference>
<feature type="active site" description="Nucleophile" evidence="2">
    <location>
        <position position="15"/>
    </location>
</feature>
<evidence type="ECO:0000259" key="3">
    <source>
        <dbReference type="Pfam" id="PF01323"/>
    </source>
</evidence>
<keyword evidence="1 4" id="KW-0413">Isomerase</keyword>
<name>A0A494V122_9ACTN</name>
<evidence type="ECO:0000313" key="4">
    <source>
        <dbReference type="EMBL" id="AYL35788.1"/>
    </source>
</evidence>
<protein>
    <recommendedName>
        <fullName evidence="1">2-hydroxychromene-2-carboxylate isomerase</fullName>
        <ecNumber evidence="1">5.99.1.4</ecNumber>
    </recommendedName>
</protein>
<gene>
    <name evidence="4" type="ORF">CNQ36_10240</name>
</gene>
<dbReference type="EC" id="5.99.1.4" evidence="1"/>
<sequence>MASRRRPRWYFSLRSPYSWFAYRDLMSTHPEVLDSIDWLPFWEPDEETARLLADEGVTLPIVAMSRAKNFYILQDTRRLATDRGLTNISWPIDRDPCWEVAHLAWIAADDEGRGKDFVAAAYQARWQDGKNISDPEVIAGIARELGLDAQRLSTAAQDPDLRKRGAALLAESAHDGLFGVPFFLHGRDKFWGVDRVEPFVRAVLGDERKAAPAAAQAPEAPDPAAHADLLAAGGDQGHAGGCG</sequence>
<dbReference type="GO" id="GO:0004364">
    <property type="term" value="F:glutathione transferase activity"/>
    <property type="evidence" value="ECO:0007669"/>
    <property type="project" value="TreeGrafter"/>
</dbReference>
<comment type="catalytic activity">
    <reaction evidence="1">
        <text>2-hydroxychromene-2-carboxylate = (3E)-4-(2-hydroxyphenyl)-2-oxobut-3-enoate</text>
        <dbReference type="Rhea" id="RHEA:27401"/>
        <dbReference type="ChEBI" id="CHEBI:59350"/>
        <dbReference type="ChEBI" id="CHEBI:59353"/>
        <dbReference type="EC" id="5.99.1.4"/>
    </reaction>
</comment>
<dbReference type="RefSeq" id="WP_004931899.1">
    <property type="nucleotide sequence ID" value="NZ_CP023407.1"/>
</dbReference>
<dbReference type="InterPro" id="IPR014440">
    <property type="entry name" value="HCCAis_GSTk"/>
</dbReference>
<dbReference type="Gene3D" id="3.40.30.10">
    <property type="entry name" value="Glutaredoxin"/>
    <property type="match status" value="1"/>
</dbReference>
<dbReference type="KEGG" id="sfug:CNQ36_10240"/>
<dbReference type="SUPFAM" id="SSF52833">
    <property type="entry name" value="Thioredoxin-like"/>
    <property type="match status" value="1"/>
</dbReference>
<dbReference type="Proteomes" id="UP000282170">
    <property type="component" value="Chromosome"/>
</dbReference>
<dbReference type="EMBL" id="CP023407">
    <property type="protein sequence ID" value="AYL35788.1"/>
    <property type="molecule type" value="Genomic_DNA"/>
</dbReference>
<dbReference type="GO" id="GO:0004602">
    <property type="term" value="F:glutathione peroxidase activity"/>
    <property type="evidence" value="ECO:0007669"/>
    <property type="project" value="TreeGrafter"/>
</dbReference>